<dbReference type="Pfam" id="PF00356">
    <property type="entry name" value="LacI"/>
    <property type="match status" value="1"/>
</dbReference>
<dbReference type="Proteomes" id="UP000632222">
    <property type="component" value="Unassembled WGS sequence"/>
</dbReference>
<dbReference type="SMART" id="SM00354">
    <property type="entry name" value="HTH_LACI"/>
    <property type="match status" value="1"/>
</dbReference>
<gene>
    <name evidence="5" type="ORF">GCM10008938_44630</name>
</gene>
<name>A0ABQ2DFA3_9DEIO</name>
<evidence type="ECO:0000313" key="5">
    <source>
        <dbReference type="EMBL" id="GGJ53664.1"/>
    </source>
</evidence>
<evidence type="ECO:0000256" key="3">
    <source>
        <dbReference type="ARBA" id="ARBA00023163"/>
    </source>
</evidence>
<protein>
    <submittedName>
        <fullName evidence="5">Transcriptional regulator</fullName>
    </submittedName>
</protein>
<dbReference type="PROSITE" id="PS50932">
    <property type="entry name" value="HTH_LACI_2"/>
    <property type="match status" value="1"/>
</dbReference>
<dbReference type="Gene3D" id="3.40.50.2300">
    <property type="match status" value="2"/>
</dbReference>
<evidence type="ECO:0000259" key="4">
    <source>
        <dbReference type="PROSITE" id="PS50932"/>
    </source>
</evidence>
<evidence type="ECO:0000256" key="2">
    <source>
        <dbReference type="ARBA" id="ARBA00023125"/>
    </source>
</evidence>
<dbReference type="PANTHER" id="PTHR30146:SF120">
    <property type="entry name" value="ALANINE RACEMASE"/>
    <property type="match status" value="1"/>
</dbReference>
<dbReference type="EMBL" id="BMOD01000027">
    <property type="protein sequence ID" value="GGJ53664.1"/>
    <property type="molecule type" value="Genomic_DNA"/>
</dbReference>
<evidence type="ECO:0000313" key="6">
    <source>
        <dbReference type="Proteomes" id="UP000632222"/>
    </source>
</evidence>
<keyword evidence="1" id="KW-0805">Transcription regulation</keyword>
<dbReference type="InterPro" id="IPR046335">
    <property type="entry name" value="LacI/GalR-like_sensor"/>
</dbReference>
<organism evidence="5 6">
    <name type="scientific">Deinococcus roseus</name>
    <dbReference type="NCBI Taxonomy" id="392414"/>
    <lineage>
        <taxon>Bacteria</taxon>
        <taxon>Thermotogati</taxon>
        <taxon>Deinococcota</taxon>
        <taxon>Deinococci</taxon>
        <taxon>Deinococcales</taxon>
        <taxon>Deinococcaceae</taxon>
        <taxon>Deinococcus</taxon>
    </lineage>
</organism>
<keyword evidence="6" id="KW-1185">Reference proteome</keyword>
<keyword evidence="3" id="KW-0804">Transcription</keyword>
<dbReference type="Pfam" id="PF13377">
    <property type="entry name" value="Peripla_BP_3"/>
    <property type="match status" value="1"/>
</dbReference>
<dbReference type="SUPFAM" id="SSF53822">
    <property type="entry name" value="Periplasmic binding protein-like I"/>
    <property type="match status" value="1"/>
</dbReference>
<sequence>MNKHNIHTLASLAGVSAATVSRVLNGNPQVKPHLKEKVLHALEETGFRPDPKAQSLRAGKTRTISVILPMIDTDFYHRLLHSMEPVFDEAGYDMALFPLVGGFRVKKYQDPTSLPYHGDALILASLDPDKLYANHEVPFRKPITLVDTHHQHYHSFSIHNHQAGKLAAQHLLLNREPIVLIGLRQDEAGPFASPVFEERMEGIQQGLQEQGRTLAGTLLVDELGTEGGRQAARLWLEQHPGPCQFLCLADTLALGVKRHLQERHLECRVIGFDDHPFAATESLTSIKQPIEQMGEMAARHVIQQLRGEVYTLQSTVLTPTLKIRQSSRLWTHP</sequence>
<accession>A0ABQ2DFA3</accession>
<dbReference type="InterPro" id="IPR010982">
    <property type="entry name" value="Lambda_DNA-bd_dom_sf"/>
</dbReference>
<dbReference type="CDD" id="cd01392">
    <property type="entry name" value="HTH_LacI"/>
    <property type="match status" value="1"/>
</dbReference>
<dbReference type="Gene3D" id="1.10.260.40">
    <property type="entry name" value="lambda repressor-like DNA-binding domains"/>
    <property type="match status" value="1"/>
</dbReference>
<dbReference type="SUPFAM" id="SSF47413">
    <property type="entry name" value="lambda repressor-like DNA-binding domains"/>
    <property type="match status" value="1"/>
</dbReference>
<dbReference type="InterPro" id="IPR000843">
    <property type="entry name" value="HTH_LacI"/>
</dbReference>
<reference evidence="6" key="1">
    <citation type="journal article" date="2019" name="Int. J. Syst. Evol. Microbiol.">
        <title>The Global Catalogue of Microorganisms (GCM) 10K type strain sequencing project: providing services to taxonomists for standard genome sequencing and annotation.</title>
        <authorList>
            <consortium name="The Broad Institute Genomics Platform"/>
            <consortium name="The Broad Institute Genome Sequencing Center for Infectious Disease"/>
            <person name="Wu L."/>
            <person name="Ma J."/>
        </authorList>
    </citation>
    <scope>NUCLEOTIDE SEQUENCE [LARGE SCALE GENOMIC DNA]</scope>
    <source>
        <strain evidence="6">JCM 14370</strain>
    </source>
</reference>
<feature type="domain" description="HTH lacI-type" evidence="4">
    <location>
        <begin position="5"/>
        <end position="58"/>
    </location>
</feature>
<proteinExistence type="predicted"/>
<dbReference type="PANTHER" id="PTHR30146">
    <property type="entry name" value="LACI-RELATED TRANSCRIPTIONAL REPRESSOR"/>
    <property type="match status" value="1"/>
</dbReference>
<dbReference type="RefSeq" id="WP_189007292.1">
    <property type="nucleotide sequence ID" value="NZ_BMOD01000027.1"/>
</dbReference>
<comment type="caution">
    <text evidence="5">The sequence shown here is derived from an EMBL/GenBank/DDBJ whole genome shotgun (WGS) entry which is preliminary data.</text>
</comment>
<evidence type="ECO:0000256" key="1">
    <source>
        <dbReference type="ARBA" id="ARBA00023015"/>
    </source>
</evidence>
<keyword evidence="2" id="KW-0238">DNA-binding</keyword>
<dbReference type="InterPro" id="IPR028082">
    <property type="entry name" value="Peripla_BP_I"/>
</dbReference>